<dbReference type="InterPro" id="IPR044974">
    <property type="entry name" value="Disease_R_plants"/>
</dbReference>
<evidence type="ECO:0000256" key="3">
    <source>
        <dbReference type="ARBA" id="ARBA00022821"/>
    </source>
</evidence>
<dbReference type="Pfam" id="PF00931">
    <property type="entry name" value="NB-ARC"/>
    <property type="match status" value="1"/>
</dbReference>
<feature type="domain" description="TIR" evidence="4">
    <location>
        <begin position="13"/>
        <end position="181"/>
    </location>
</feature>
<dbReference type="SMART" id="SM00255">
    <property type="entry name" value="TIR"/>
    <property type="match status" value="1"/>
</dbReference>
<dbReference type="Gene3D" id="3.40.50.300">
    <property type="entry name" value="P-loop containing nucleotide triphosphate hydrolases"/>
    <property type="match status" value="2"/>
</dbReference>
<protein>
    <recommendedName>
        <fullName evidence="4">TIR domain-containing protein</fullName>
    </recommendedName>
</protein>
<dbReference type="PANTHER" id="PTHR11017">
    <property type="entry name" value="LEUCINE-RICH REPEAT-CONTAINING PROTEIN"/>
    <property type="match status" value="1"/>
</dbReference>
<dbReference type="InterPro" id="IPR036390">
    <property type="entry name" value="WH_DNA-bd_sf"/>
</dbReference>
<dbReference type="AlphaFoldDB" id="A0AAE1N8A6"/>
<organism evidence="5 6">
    <name type="scientific">Acacia crassicarpa</name>
    <name type="common">northern wattle</name>
    <dbReference type="NCBI Taxonomy" id="499986"/>
    <lineage>
        <taxon>Eukaryota</taxon>
        <taxon>Viridiplantae</taxon>
        <taxon>Streptophyta</taxon>
        <taxon>Embryophyta</taxon>
        <taxon>Tracheophyta</taxon>
        <taxon>Spermatophyta</taxon>
        <taxon>Magnoliopsida</taxon>
        <taxon>eudicotyledons</taxon>
        <taxon>Gunneridae</taxon>
        <taxon>Pentapetalae</taxon>
        <taxon>rosids</taxon>
        <taxon>fabids</taxon>
        <taxon>Fabales</taxon>
        <taxon>Fabaceae</taxon>
        <taxon>Caesalpinioideae</taxon>
        <taxon>mimosoid clade</taxon>
        <taxon>Acacieae</taxon>
        <taxon>Acacia</taxon>
    </lineage>
</organism>
<dbReference type="SUPFAM" id="SSF52058">
    <property type="entry name" value="L domain-like"/>
    <property type="match status" value="1"/>
</dbReference>
<sequence>MESFITGSSSSSRPIHVYLSFKGDDETCRFTDMLWAALETDDLNTFWDDKKLEPGDSTFIPRHFRKAIKQSNISIVVFSKSYPSSIWCLQELSEIAARIHEPRYAVFPIFYDVLRSDVQNQTNSFERAFTKHEQRFTTNLCQVRSWRLAVKQVANLSGLHVPYNPCPQVIDDIVREVKKKVCKLGFVDAELVGMQSRVREVEELLDLRSNDENRVVGICGMGGVGKTTIARVVYDRISHHFDASYFLHNLCEFHISDLCTEMVYGKHILLVLDDVVRYQSLIPLIKTASLLSVGSRIIITTRDEGVLKMFKKHHIYRVKLLSRDEALQLFCRKAFRCDFPVRGYDVELINRALDYASNLPLAIVKLGSYLYNTRSSKWSTALIQFKKDASFMVMKVLKRSFDELAFEDREMFLDIACFFIGKEAKYVRGIFACLFYAQLEKSHIQRLVEKSLVTLIDQKIQMHSLLQEMGRKIVQQKFPSNPEKWSRLWDFNDIYRVMQNGTGTFNVYVKAIVLDLEDSQRSPLKVEVLSQMSNLRLLIFRNVKFFGVLENLSKHLKHISWHQYPFTSLPSSYQPYGLRELILPDSCITSIWDEEKVPNSSITKVKIFSRLRNMNLSGSKDLIKLPNFKGLPRLMRLELEGCTKISQLDPSIASLSLLRFLNLRSCSNLVSIPNELFSRTSLEMLNLACCSKLAYCLKYCPIDHEELGERESLSNLSCKRKKLCRRKSI</sequence>
<keyword evidence="6" id="KW-1185">Reference proteome</keyword>
<dbReference type="GO" id="GO:0006952">
    <property type="term" value="P:defense response"/>
    <property type="evidence" value="ECO:0007669"/>
    <property type="project" value="UniProtKB-KW"/>
</dbReference>
<name>A0AAE1N8A6_9FABA</name>
<dbReference type="PANTHER" id="PTHR11017:SF570">
    <property type="entry name" value="DISEASE RESISTANCE PROTEIN (TIR-NBS CLASS)-RELATED"/>
    <property type="match status" value="1"/>
</dbReference>
<dbReference type="Gene3D" id="3.80.10.10">
    <property type="entry name" value="Ribonuclease Inhibitor"/>
    <property type="match status" value="1"/>
</dbReference>
<dbReference type="GO" id="GO:0043531">
    <property type="term" value="F:ADP binding"/>
    <property type="evidence" value="ECO:0007669"/>
    <property type="project" value="InterPro"/>
</dbReference>
<dbReference type="PRINTS" id="PR00364">
    <property type="entry name" value="DISEASERSIST"/>
</dbReference>
<dbReference type="InterPro" id="IPR002182">
    <property type="entry name" value="NB-ARC"/>
</dbReference>
<evidence type="ECO:0000313" key="5">
    <source>
        <dbReference type="EMBL" id="KAK4285144.1"/>
    </source>
</evidence>
<dbReference type="GO" id="GO:0007165">
    <property type="term" value="P:signal transduction"/>
    <property type="evidence" value="ECO:0007669"/>
    <property type="project" value="InterPro"/>
</dbReference>
<dbReference type="Proteomes" id="UP001293593">
    <property type="component" value="Unassembled WGS sequence"/>
</dbReference>
<dbReference type="Pfam" id="PF01582">
    <property type="entry name" value="TIR"/>
    <property type="match status" value="1"/>
</dbReference>
<dbReference type="InterPro" id="IPR058192">
    <property type="entry name" value="WHD_ROQ1-like"/>
</dbReference>
<evidence type="ECO:0000313" key="6">
    <source>
        <dbReference type="Proteomes" id="UP001293593"/>
    </source>
</evidence>
<gene>
    <name evidence="5" type="ORF">QN277_001882</name>
</gene>
<reference evidence="5" key="1">
    <citation type="submission" date="2023-10" db="EMBL/GenBank/DDBJ databases">
        <title>Chromosome-level genome of the transformable northern wattle, Acacia crassicarpa.</title>
        <authorList>
            <person name="Massaro I."/>
            <person name="Sinha N.R."/>
            <person name="Poethig S."/>
            <person name="Leichty A.R."/>
        </authorList>
    </citation>
    <scope>NUCLEOTIDE SEQUENCE</scope>
    <source>
        <strain evidence="5">Acra3RX</strain>
        <tissue evidence="5">Leaf</tissue>
    </source>
</reference>
<dbReference type="Gene3D" id="3.40.50.10140">
    <property type="entry name" value="Toll/interleukin-1 receptor homology (TIR) domain"/>
    <property type="match status" value="1"/>
</dbReference>
<proteinExistence type="predicted"/>
<keyword evidence="2" id="KW-0677">Repeat</keyword>
<evidence type="ECO:0000259" key="4">
    <source>
        <dbReference type="PROSITE" id="PS50104"/>
    </source>
</evidence>
<dbReference type="InterPro" id="IPR027417">
    <property type="entry name" value="P-loop_NTPase"/>
</dbReference>
<keyword evidence="1" id="KW-0433">Leucine-rich repeat</keyword>
<evidence type="ECO:0000256" key="1">
    <source>
        <dbReference type="ARBA" id="ARBA00022614"/>
    </source>
</evidence>
<keyword evidence="3" id="KW-0611">Plant defense</keyword>
<accession>A0AAE1N8A6</accession>
<dbReference type="EMBL" id="JAWXYG010000001">
    <property type="protein sequence ID" value="KAK4285144.1"/>
    <property type="molecule type" value="Genomic_DNA"/>
</dbReference>
<dbReference type="SUPFAM" id="SSF52200">
    <property type="entry name" value="Toll/Interleukin receptor TIR domain"/>
    <property type="match status" value="1"/>
</dbReference>
<dbReference type="Pfam" id="PF23282">
    <property type="entry name" value="WHD_ROQ1"/>
    <property type="match status" value="1"/>
</dbReference>
<comment type="caution">
    <text evidence="5">The sequence shown here is derived from an EMBL/GenBank/DDBJ whole genome shotgun (WGS) entry which is preliminary data.</text>
</comment>
<dbReference type="PROSITE" id="PS50104">
    <property type="entry name" value="TIR"/>
    <property type="match status" value="1"/>
</dbReference>
<dbReference type="InterPro" id="IPR000157">
    <property type="entry name" value="TIR_dom"/>
</dbReference>
<dbReference type="SUPFAM" id="SSF46785">
    <property type="entry name" value="Winged helix' DNA-binding domain"/>
    <property type="match status" value="1"/>
</dbReference>
<dbReference type="SUPFAM" id="SSF52540">
    <property type="entry name" value="P-loop containing nucleoside triphosphate hydrolases"/>
    <property type="match status" value="1"/>
</dbReference>
<dbReference type="InterPro" id="IPR035897">
    <property type="entry name" value="Toll_tir_struct_dom_sf"/>
</dbReference>
<evidence type="ECO:0000256" key="2">
    <source>
        <dbReference type="ARBA" id="ARBA00022737"/>
    </source>
</evidence>
<dbReference type="Gene3D" id="1.10.8.430">
    <property type="entry name" value="Helical domain of apoptotic protease-activating factors"/>
    <property type="match status" value="1"/>
</dbReference>
<dbReference type="InterPro" id="IPR042197">
    <property type="entry name" value="Apaf_helical"/>
</dbReference>
<dbReference type="InterPro" id="IPR032675">
    <property type="entry name" value="LRR_dom_sf"/>
</dbReference>